<feature type="domain" description="Ubiquitin-activating enzyme E1 C-terminal" evidence="9">
    <location>
        <begin position="896"/>
        <end position="1031"/>
    </location>
</feature>
<evidence type="ECO:0000256" key="3">
    <source>
        <dbReference type="ARBA" id="ARBA00022598"/>
    </source>
</evidence>
<dbReference type="Gene3D" id="3.10.290.60">
    <property type="entry name" value="Ubiquitin-activating enzyme E1, UFD domain"/>
    <property type="match status" value="1"/>
</dbReference>
<dbReference type="InterPro" id="IPR045886">
    <property type="entry name" value="ThiF/MoeB/HesA"/>
</dbReference>
<keyword evidence="4 8" id="KW-0547">Nucleotide-binding</keyword>
<dbReference type="KEGG" id="aaf:AURANDRAFT_54097"/>
<protein>
    <recommendedName>
        <fullName evidence="9">Ubiquitin-activating enzyme E1 C-terminal domain-containing protein</fullName>
    </recommendedName>
</protein>
<dbReference type="OrthoDB" id="10252231at2759"/>
<evidence type="ECO:0000256" key="7">
    <source>
        <dbReference type="PROSITE-ProRule" id="PRU10132"/>
    </source>
</evidence>
<dbReference type="Proteomes" id="UP000002729">
    <property type="component" value="Unassembled WGS sequence"/>
</dbReference>
<dbReference type="AlphaFoldDB" id="F0YDQ4"/>
<dbReference type="InterPro" id="IPR018965">
    <property type="entry name" value="Ub-activating_enz_E1_C"/>
</dbReference>
<evidence type="ECO:0000256" key="4">
    <source>
        <dbReference type="ARBA" id="ARBA00022741"/>
    </source>
</evidence>
<dbReference type="FunFam" id="3.10.290.60:FF:000001">
    <property type="entry name" value="Ubiquitin-activating enzyme E1 2"/>
    <property type="match status" value="1"/>
</dbReference>
<gene>
    <name evidence="10" type="ORF">AURANDRAFT_54097</name>
</gene>
<dbReference type="GeneID" id="20222361"/>
<keyword evidence="11" id="KW-1185">Reference proteome</keyword>
<dbReference type="GO" id="GO:0005524">
    <property type="term" value="F:ATP binding"/>
    <property type="evidence" value="ECO:0007669"/>
    <property type="project" value="UniProtKB-KW"/>
</dbReference>
<sequence>MEVDENTTKIDEGLYSRQLYVLGREGQAKMSASSVLVCGLNGVGCEVAKNVILAGVKAVTLFDPTPATWYDVGGSPYVAPAHVGTATRADACAKALAELNPYVAVSVMGAGGNGSNAGDLHSGDAAEWAARVAGFSCVVHCDASSDAELVAADGACRQAGACFVAAECRGVCCALFCDFGDAWAVTDVDGEAGASCLVASVTQSQPALVTVTDEQRHGMNEGDVVQIASCVGAEELNDREFEVVRVTSPYAYEIDCDGTKLARPYVGSGYASHKKQPGTVAHASLASKFENPGEFLTPDFGKFARPATLHGAFRALRSWRSAHGGAFPGPAAAAAVGEVYASTFAVADGEEGARGFAEALARTAAGDVSPVAAFLGGVAGQEVLKACSAKFTPVSQWFYFDALESLPEAASPPRGDRDDSARVVFGDDVLGKLKNAKLFLVGAGAIGCEMLKNWALLGVGAGAGGSVTVTDMDRIEKSNLSRQLLFRASDIGEAKSTTAAAAARALRPEINVTPLELRVGPDSEDVFDDAFFASLTGVCTALDNVDARLYVDSKCLFYHLPMFESGTLGTKGNTQVVVPGLTEHYGASRDPPEKSIPVCTLKNFPNKIEHTLQWARDWFEGAFKQGADDVNMFLAQGNAGFEKALDAQPNTKLEVAARVKTALVDARPTTYEDCVVWARLQFEDCFHNSIAQLLHNFPEDQVTAGGAPFWFWSGAKRAPATCAFDANDALHLDYVKAAAALRASNYGINSTLATYDAAFYKAALDRVIVPDFSPRDGVKISANEAEEKKAKEEVAGGDVDADCAALIKALPAAASLAGMKLVPCDFDKDDDAHMAFVAACSNLRARNYKIPEADVHQSRLIAGKIIPAIATTTALVAGLACLELVKVLQGKPLEAYKCAFANLALPLFAISEPNAPATTAAKIPGGRRGGEEWKHTPWDCIELDGADLTLKALVAHFEDEFGCELSMLSYGVSILFSSFASAKKVKLRMPMKITDIIAEVTKKPVAPNRKYLVLEVMLQDDDCEEVDLPYVRLKLF</sequence>
<dbReference type="GO" id="GO:0004839">
    <property type="term" value="F:ubiquitin activating enzyme activity"/>
    <property type="evidence" value="ECO:0007669"/>
    <property type="project" value="UniProtKB-EC"/>
</dbReference>
<accession>F0YDQ4</accession>
<dbReference type="GO" id="GO:0031510">
    <property type="term" value="C:SUMO activating enzyme complex"/>
    <property type="evidence" value="ECO:0007669"/>
    <property type="project" value="TreeGrafter"/>
</dbReference>
<evidence type="ECO:0000313" key="11">
    <source>
        <dbReference type="Proteomes" id="UP000002729"/>
    </source>
</evidence>
<dbReference type="PROSITE" id="PS00865">
    <property type="entry name" value="UBIQUITIN_ACTIVAT_2"/>
    <property type="match status" value="1"/>
</dbReference>
<proteinExistence type="inferred from homology"/>
<dbReference type="Gene3D" id="1.10.10.2660">
    <property type="entry name" value="Ubiquitin-activating enzyme E1, SCCH domain"/>
    <property type="match status" value="1"/>
</dbReference>
<dbReference type="EMBL" id="GL833133">
    <property type="protein sequence ID" value="EGB06673.1"/>
    <property type="molecule type" value="Genomic_DNA"/>
</dbReference>
<dbReference type="eggNOG" id="KOG2012">
    <property type="taxonomic scope" value="Eukaryota"/>
</dbReference>
<dbReference type="SMART" id="SM00985">
    <property type="entry name" value="UBA_e1_C"/>
    <property type="match status" value="1"/>
</dbReference>
<dbReference type="InterPro" id="IPR000011">
    <property type="entry name" value="UBQ/SUMO-activ_enz_E1-like"/>
</dbReference>
<dbReference type="FunFam" id="1.10.10.2660:FF:000001">
    <property type="entry name" value="Ubiquitin-activating enzyme E1 1"/>
    <property type="match status" value="1"/>
</dbReference>
<comment type="similarity">
    <text evidence="2 8">Belongs to the ubiquitin-activating E1 family.</text>
</comment>
<evidence type="ECO:0000313" key="10">
    <source>
        <dbReference type="EMBL" id="EGB06673.1"/>
    </source>
</evidence>
<keyword evidence="3 8" id="KW-0436">Ligase</keyword>
<dbReference type="PRINTS" id="PR01849">
    <property type="entry name" value="UBIQUITINACT"/>
</dbReference>
<dbReference type="InterPro" id="IPR042449">
    <property type="entry name" value="Ub-E1_IAD_1"/>
</dbReference>
<dbReference type="UniPathway" id="UPA00143"/>
<dbReference type="Pfam" id="PF00899">
    <property type="entry name" value="ThiF"/>
    <property type="match status" value="2"/>
</dbReference>
<evidence type="ECO:0000256" key="6">
    <source>
        <dbReference type="ARBA" id="ARBA00022840"/>
    </source>
</evidence>
<dbReference type="Pfam" id="PF10585">
    <property type="entry name" value="UBA_E1_SCCH"/>
    <property type="match status" value="1"/>
</dbReference>
<dbReference type="GO" id="GO:0005737">
    <property type="term" value="C:cytoplasm"/>
    <property type="evidence" value="ECO:0007669"/>
    <property type="project" value="TreeGrafter"/>
</dbReference>
<dbReference type="SUPFAM" id="SSF69572">
    <property type="entry name" value="Activating enzymes of the ubiquitin-like proteins"/>
    <property type="match status" value="2"/>
</dbReference>
<dbReference type="GO" id="GO:0019948">
    <property type="term" value="F:SUMO activating enzyme activity"/>
    <property type="evidence" value="ECO:0007669"/>
    <property type="project" value="TreeGrafter"/>
</dbReference>
<dbReference type="InterPro" id="IPR019572">
    <property type="entry name" value="UBA_E1_SCCH"/>
</dbReference>
<feature type="active site" description="Glycyl thioester intermediate" evidence="7">
    <location>
        <position position="599"/>
    </location>
</feature>
<dbReference type="FunCoup" id="F0YDQ4">
    <property type="interactions" value="349"/>
</dbReference>
<dbReference type="InterPro" id="IPR038252">
    <property type="entry name" value="UBA_E1_C_sf"/>
</dbReference>
<dbReference type="Gene3D" id="3.40.50.12550">
    <property type="entry name" value="Ubiquitin-activating enzyme E1, inactive adenylation domain, subdomain 2"/>
    <property type="match status" value="1"/>
</dbReference>
<dbReference type="InParanoid" id="F0YDQ4"/>
<dbReference type="InterPro" id="IPR018075">
    <property type="entry name" value="UBQ-activ_enz_E1"/>
</dbReference>
<evidence type="ECO:0000256" key="5">
    <source>
        <dbReference type="ARBA" id="ARBA00022786"/>
    </source>
</evidence>
<dbReference type="InterPro" id="IPR042302">
    <property type="entry name" value="E1_FCCH_sf"/>
</dbReference>
<dbReference type="PANTHER" id="PTHR10953:SF4">
    <property type="entry name" value="UBIQUITIN-ACTIVATING ENZYME E1 C-TERMINAL DOMAIN-CONTAINING PROTEIN"/>
    <property type="match status" value="1"/>
</dbReference>
<organism evidence="11">
    <name type="scientific">Aureococcus anophagefferens</name>
    <name type="common">Harmful bloom alga</name>
    <dbReference type="NCBI Taxonomy" id="44056"/>
    <lineage>
        <taxon>Eukaryota</taxon>
        <taxon>Sar</taxon>
        <taxon>Stramenopiles</taxon>
        <taxon>Ochrophyta</taxon>
        <taxon>Pelagophyceae</taxon>
        <taxon>Pelagomonadales</taxon>
        <taxon>Pelagomonadaceae</taxon>
        <taxon>Aureococcus</taxon>
    </lineage>
</organism>
<dbReference type="Pfam" id="PF09358">
    <property type="entry name" value="E1_UFD"/>
    <property type="match status" value="1"/>
</dbReference>
<comment type="pathway">
    <text evidence="1">Protein modification; protein ubiquitination.</text>
</comment>
<keyword evidence="6 8" id="KW-0067">ATP-binding</keyword>
<keyword evidence="5 8" id="KW-0833">Ubl conjugation pathway</keyword>
<dbReference type="PANTHER" id="PTHR10953">
    <property type="entry name" value="UBIQUITIN-ACTIVATING ENZYME E1"/>
    <property type="match status" value="1"/>
</dbReference>
<dbReference type="InterPro" id="IPR033127">
    <property type="entry name" value="UBQ-activ_enz_E1_Cys_AS"/>
</dbReference>
<dbReference type="NCBIfam" id="TIGR01408">
    <property type="entry name" value="Ube1"/>
    <property type="match status" value="1"/>
</dbReference>
<dbReference type="InterPro" id="IPR000594">
    <property type="entry name" value="ThiF_NAD_FAD-bd"/>
</dbReference>
<evidence type="ECO:0000259" key="9">
    <source>
        <dbReference type="SMART" id="SM00985"/>
    </source>
</evidence>
<dbReference type="Gene3D" id="3.40.50.720">
    <property type="entry name" value="NAD(P)-binding Rossmann-like Domain"/>
    <property type="match status" value="1"/>
</dbReference>
<dbReference type="Gene3D" id="2.40.30.180">
    <property type="entry name" value="Ubiquitin-activating enzyme E1, FCCH domain"/>
    <property type="match status" value="1"/>
</dbReference>
<evidence type="ECO:0000256" key="1">
    <source>
        <dbReference type="ARBA" id="ARBA00004906"/>
    </source>
</evidence>
<name>F0YDQ4_AURAN</name>
<dbReference type="InterPro" id="IPR042063">
    <property type="entry name" value="Ubi_acti_E1_SCCH"/>
</dbReference>
<reference evidence="10 11" key="1">
    <citation type="journal article" date="2011" name="Proc. Natl. Acad. Sci. U.S.A.">
        <title>Niche of harmful alga Aureococcus anophagefferens revealed through ecogenomics.</title>
        <authorList>
            <person name="Gobler C.J."/>
            <person name="Berry D.L."/>
            <person name="Dyhrman S.T."/>
            <person name="Wilhelm S.W."/>
            <person name="Salamov A."/>
            <person name="Lobanov A.V."/>
            <person name="Zhang Y."/>
            <person name="Collier J.L."/>
            <person name="Wurch L.L."/>
            <person name="Kustka A.B."/>
            <person name="Dill B.D."/>
            <person name="Shah M."/>
            <person name="VerBerkmoes N.C."/>
            <person name="Kuo A."/>
            <person name="Terry A."/>
            <person name="Pangilinan J."/>
            <person name="Lindquist E.A."/>
            <person name="Lucas S."/>
            <person name="Paulsen I.T."/>
            <person name="Hattenrath-Lehmann T.K."/>
            <person name="Talmage S.C."/>
            <person name="Walker E.A."/>
            <person name="Koch F."/>
            <person name="Burson A.M."/>
            <person name="Marcoval M.A."/>
            <person name="Tang Y.Z."/>
            <person name="Lecleir G.R."/>
            <person name="Coyne K.J."/>
            <person name="Berg G.M."/>
            <person name="Bertrand E.M."/>
            <person name="Saito M.A."/>
            <person name="Gladyshev V.N."/>
            <person name="Grigoriev I.V."/>
        </authorList>
    </citation>
    <scope>NUCLEOTIDE SEQUENCE [LARGE SCALE GENOMIC DNA]</scope>
    <source>
        <strain evidence="11">CCMP 1984</strain>
    </source>
</reference>
<evidence type="ECO:0000256" key="8">
    <source>
        <dbReference type="RuleBase" id="RU000519"/>
    </source>
</evidence>
<evidence type="ECO:0000256" key="2">
    <source>
        <dbReference type="ARBA" id="ARBA00005673"/>
    </source>
</evidence>
<dbReference type="OMA" id="GANLHAF"/>
<dbReference type="GO" id="GO:0016925">
    <property type="term" value="P:protein sumoylation"/>
    <property type="evidence" value="ECO:0007669"/>
    <property type="project" value="TreeGrafter"/>
</dbReference>
<dbReference type="InterPro" id="IPR035985">
    <property type="entry name" value="Ubiquitin-activating_enz"/>
</dbReference>
<dbReference type="RefSeq" id="XP_009038425.1">
    <property type="nucleotide sequence ID" value="XM_009040177.1"/>
</dbReference>
<dbReference type="Gene3D" id="3.50.50.80">
    <property type="entry name" value="Ubiquitin-activating enzyme E1, inactive adenylation domain, subdomain 1"/>
    <property type="match status" value="1"/>
</dbReference>